<reference evidence="2 3" key="1">
    <citation type="journal article" date="2017" name="DNA Res.">
        <title>Complete genome sequence and expression profile of the commercial lytic enzyme producer Lysobacter enzymogenes M497-1.</title>
        <authorList>
            <person name="Takami H."/>
            <person name="Toyoda A."/>
            <person name="Uchiyama I."/>
            <person name="Itoh T."/>
            <person name="Takaki Y."/>
            <person name="Arai W."/>
            <person name="Nishi S."/>
            <person name="Kawai M."/>
            <person name="Shinya K."/>
            <person name="Ikeda H."/>
        </authorList>
    </citation>
    <scope>NUCLEOTIDE SEQUENCE [LARGE SCALE GENOMIC DNA]</scope>
    <source>
        <strain evidence="2 3">M497-1</strain>
    </source>
</reference>
<proteinExistence type="predicted"/>
<keyword evidence="1" id="KW-1133">Transmembrane helix</keyword>
<protein>
    <submittedName>
        <fullName evidence="2">Uncharacterized protein</fullName>
    </submittedName>
</protein>
<organism evidence="2 3">
    <name type="scientific">Lysobacter enzymogenes</name>
    <dbReference type="NCBI Taxonomy" id="69"/>
    <lineage>
        <taxon>Bacteria</taxon>
        <taxon>Pseudomonadati</taxon>
        <taxon>Pseudomonadota</taxon>
        <taxon>Gammaproteobacteria</taxon>
        <taxon>Lysobacterales</taxon>
        <taxon>Lysobacteraceae</taxon>
        <taxon>Lysobacter</taxon>
    </lineage>
</organism>
<sequence>MEDNVYARAITVAPVVRDPATQSSSPWFSLRAMFLASLLATPLAGSLMIAWNCRVRGDRALSWVLAAAAVALIAPATMFVDLAVMAVGYNHDSREMPFAMGLLLSLQAAVVAAVGRVLQGDELRARRQLGLPMQSWWVACAVAAFAMAWSLICLPVYSFAARLAA</sequence>
<gene>
    <name evidence="2" type="ORF">LEN_4476</name>
</gene>
<keyword evidence="1" id="KW-0812">Transmembrane</keyword>
<dbReference type="EMBL" id="AP014940">
    <property type="protein sequence ID" value="BAV99963.1"/>
    <property type="molecule type" value="Genomic_DNA"/>
</dbReference>
<dbReference type="AlphaFoldDB" id="A0AAU9AUD9"/>
<evidence type="ECO:0000313" key="3">
    <source>
        <dbReference type="Proteomes" id="UP000218824"/>
    </source>
</evidence>
<accession>A0AAU9AUD9</accession>
<feature type="transmembrane region" description="Helical" evidence="1">
    <location>
        <begin position="98"/>
        <end position="115"/>
    </location>
</feature>
<evidence type="ECO:0000313" key="2">
    <source>
        <dbReference type="EMBL" id="BAV99963.1"/>
    </source>
</evidence>
<feature type="transmembrane region" description="Helical" evidence="1">
    <location>
        <begin position="32"/>
        <end position="51"/>
    </location>
</feature>
<dbReference type="RefSeq" id="WP_096381553.1">
    <property type="nucleotide sequence ID" value="NZ_AP014940.1"/>
</dbReference>
<feature type="transmembrane region" description="Helical" evidence="1">
    <location>
        <begin position="63"/>
        <end position="86"/>
    </location>
</feature>
<dbReference type="Proteomes" id="UP000218824">
    <property type="component" value="Chromosome"/>
</dbReference>
<dbReference type="KEGG" id="lem:LEN_4476"/>
<name>A0AAU9AUD9_LYSEN</name>
<evidence type="ECO:0000256" key="1">
    <source>
        <dbReference type="SAM" id="Phobius"/>
    </source>
</evidence>
<dbReference type="GeneID" id="83066258"/>
<feature type="transmembrane region" description="Helical" evidence="1">
    <location>
        <begin position="136"/>
        <end position="160"/>
    </location>
</feature>
<keyword evidence="1" id="KW-0472">Membrane</keyword>